<keyword evidence="3" id="KW-1185">Reference proteome</keyword>
<keyword evidence="2" id="KW-0378">Hydrolase</keyword>
<dbReference type="PROSITE" id="PS51318">
    <property type="entry name" value="TAT"/>
    <property type="match status" value="1"/>
</dbReference>
<protein>
    <submittedName>
        <fullName evidence="2">SGNH/GDSL hydrolase family protein</fullName>
    </submittedName>
</protein>
<dbReference type="InterPro" id="IPR053140">
    <property type="entry name" value="GDSL_Rv0518-like"/>
</dbReference>
<dbReference type="GO" id="GO:0016787">
    <property type="term" value="F:hydrolase activity"/>
    <property type="evidence" value="ECO:0007669"/>
    <property type="project" value="UniProtKB-KW"/>
</dbReference>
<dbReference type="InterPro" id="IPR006311">
    <property type="entry name" value="TAT_signal"/>
</dbReference>
<dbReference type="RefSeq" id="WP_379753376.1">
    <property type="nucleotide sequence ID" value="NZ_JBHSMR010000013.1"/>
</dbReference>
<dbReference type="EMBL" id="JBHSMR010000013">
    <property type="protein sequence ID" value="MFC5478166.1"/>
    <property type="molecule type" value="Genomic_DNA"/>
</dbReference>
<dbReference type="Pfam" id="PF13472">
    <property type="entry name" value="Lipase_GDSL_2"/>
    <property type="match status" value="1"/>
</dbReference>
<accession>A0ABW0MKT4</accession>
<feature type="domain" description="SGNH hydrolase-type esterase" evidence="1">
    <location>
        <begin position="218"/>
        <end position="412"/>
    </location>
</feature>
<proteinExistence type="predicted"/>
<dbReference type="InterPro" id="IPR036514">
    <property type="entry name" value="SGNH_hydro_sf"/>
</dbReference>
<sequence>MNDDSPAPEAGSSRRAFLKAGPALATSLAASLAVPALPARAQTGSAVRWCTTWGAAPAGPPPAASIQTYSSQTLRLIVHTSIGGNRVRIRISNEMGSAPMRIGRATIALRASGAAVQPGTLRELRFGGVPSVTLRGRAPAVSDALDFAVPAQADLAISLYLYGSTPGTTLHNTALQHSYVSPGGDYTSTVSMPVTRNLTSWPFLTAVDVDAAVPSLVVLGDSITDGQGSTINTNRRWPDYLARRLQSSLGAAGRIGVVNRGISGNFLLYDNPNGLLAGYATPERFDRDVLSTSGVRYLLMLIGINDVRASSVTNPVPASEMIAAYRQLIMRAQARDIAVIGATLTPFEGFSSYHPVLEGLRRTVNDWMRASGEFDALLDTDAAVRDPAQPTRILPAYDSGDHLHFNDAGYQAIANAVPLASFLAGATAPSEQSA</sequence>
<gene>
    <name evidence="2" type="ORF">ACFPQ5_08195</name>
</gene>
<dbReference type="SUPFAM" id="SSF52266">
    <property type="entry name" value="SGNH hydrolase"/>
    <property type="match status" value="1"/>
</dbReference>
<name>A0ABW0MKT4_9BURK</name>
<organism evidence="2 3">
    <name type="scientific">Massilia suwonensis</name>
    <dbReference type="NCBI Taxonomy" id="648895"/>
    <lineage>
        <taxon>Bacteria</taxon>
        <taxon>Pseudomonadati</taxon>
        <taxon>Pseudomonadota</taxon>
        <taxon>Betaproteobacteria</taxon>
        <taxon>Burkholderiales</taxon>
        <taxon>Oxalobacteraceae</taxon>
        <taxon>Telluria group</taxon>
        <taxon>Massilia</taxon>
    </lineage>
</organism>
<dbReference type="Gene3D" id="3.40.50.1110">
    <property type="entry name" value="SGNH hydrolase"/>
    <property type="match status" value="1"/>
</dbReference>
<evidence type="ECO:0000259" key="1">
    <source>
        <dbReference type="Pfam" id="PF13472"/>
    </source>
</evidence>
<dbReference type="Proteomes" id="UP001596101">
    <property type="component" value="Unassembled WGS sequence"/>
</dbReference>
<dbReference type="PANTHER" id="PTHR43784:SF2">
    <property type="entry name" value="GDSL-LIKE LIPASE_ACYLHYDROLASE, PUTATIVE (AFU_ORTHOLOGUE AFUA_2G00820)-RELATED"/>
    <property type="match status" value="1"/>
</dbReference>
<dbReference type="PANTHER" id="PTHR43784">
    <property type="entry name" value="GDSL-LIKE LIPASE/ACYLHYDROLASE, PUTATIVE (AFU_ORTHOLOGUE AFUA_2G00820)-RELATED"/>
    <property type="match status" value="1"/>
</dbReference>
<evidence type="ECO:0000313" key="3">
    <source>
        <dbReference type="Proteomes" id="UP001596101"/>
    </source>
</evidence>
<comment type="caution">
    <text evidence="2">The sequence shown here is derived from an EMBL/GenBank/DDBJ whole genome shotgun (WGS) entry which is preliminary data.</text>
</comment>
<dbReference type="InterPro" id="IPR013830">
    <property type="entry name" value="SGNH_hydro"/>
</dbReference>
<evidence type="ECO:0000313" key="2">
    <source>
        <dbReference type="EMBL" id="MFC5478166.1"/>
    </source>
</evidence>
<dbReference type="CDD" id="cd01830">
    <property type="entry name" value="XynE_like"/>
    <property type="match status" value="1"/>
</dbReference>
<reference evidence="3" key="1">
    <citation type="journal article" date="2019" name="Int. J. Syst. Evol. Microbiol.">
        <title>The Global Catalogue of Microorganisms (GCM) 10K type strain sequencing project: providing services to taxonomists for standard genome sequencing and annotation.</title>
        <authorList>
            <consortium name="The Broad Institute Genomics Platform"/>
            <consortium name="The Broad Institute Genome Sequencing Center for Infectious Disease"/>
            <person name="Wu L."/>
            <person name="Ma J."/>
        </authorList>
    </citation>
    <scope>NUCLEOTIDE SEQUENCE [LARGE SCALE GENOMIC DNA]</scope>
    <source>
        <strain evidence="3">CCUG 43111</strain>
    </source>
</reference>